<dbReference type="Proteomes" id="UP000199045">
    <property type="component" value="Unassembled WGS sequence"/>
</dbReference>
<evidence type="ECO:0000313" key="3">
    <source>
        <dbReference type="EMBL" id="SDH34885.1"/>
    </source>
</evidence>
<proteinExistence type="predicted"/>
<dbReference type="AlphaFoldDB" id="A0A1G8BNT1"/>
<name>A0A1G8BNT1_CHIFI</name>
<feature type="chain" id="PRO_5011466648" evidence="1">
    <location>
        <begin position="20"/>
        <end position="127"/>
    </location>
</feature>
<dbReference type="Gene3D" id="2.60.40.10">
    <property type="entry name" value="Immunoglobulins"/>
    <property type="match status" value="1"/>
</dbReference>
<evidence type="ECO:0000313" key="4">
    <source>
        <dbReference type="Proteomes" id="UP000199045"/>
    </source>
</evidence>
<dbReference type="RefSeq" id="WP_089837809.1">
    <property type="nucleotide sequence ID" value="NZ_FNBN01000011.1"/>
</dbReference>
<feature type="signal peptide" evidence="1">
    <location>
        <begin position="1"/>
        <end position="19"/>
    </location>
</feature>
<dbReference type="Pfam" id="PF18911">
    <property type="entry name" value="PKD_4"/>
    <property type="match status" value="1"/>
</dbReference>
<feature type="domain" description="PKD" evidence="2">
    <location>
        <begin position="77"/>
        <end position="127"/>
    </location>
</feature>
<protein>
    <submittedName>
        <fullName evidence="3">PKD domain-containing protein</fullName>
    </submittedName>
</protein>
<evidence type="ECO:0000256" key="1">
    <source>
        <dbReference type="SAM" id="SignalP"/>
    </source>
</evidence>
<dbReference type="InterPro" id="IPR035986">
    <property type="entry name" value="PKD_dom_sf"/>
</dbReference>
<evidence type="ECO:0000259" key="2">
    <source>
        <dbReference type="PROSITE" id="PS50093"/>
    </source>
</evidence>
<dbReference type="SUPFAM" id="SSF49299">
    <property type="entry name" value="PKD domain"/>
    <property type="match status" value="1"/>
</dbReference>
<dbReference type="PROSITE" id="PS50093">
    <property type="entry name" value="PKD"/>
    <property type="match status" value="1"/>
</dbReference>
<organism evidence="3 4">
    <name type="scientific">Chitinophaga filiformis</name>
    <name type="common">Myxococcus filiformis</name>
    <name type="synonym">Flexibacter filiformis</name>
    <dbReference type="NCBI Taxonomy" id="104663"/>
    <lineage>
        <taxon>Bacteria</taxon>
        <taxon>Pseudomonadati</taxon>
        <taxon>Bacteroidota</taxon>
        <taxon>Chitinophagia</taxon>
        <taxon>Chitinophagales</taxon>
        <taxon>Chitinophagaceae</taxon>
        <taxon>Chitinophaga</taxon>
    </lineage>
</organism>
<gene>
    <name evidence="3" type="ORF">SAMN04488121_111108</name>
</gene>
<keyword evidence="1" id="KW-0732">Signal</keyword>
<reference evidence="4" key="1">
    <citation type="submission" date="2016-10" db="EMBL/GenBank/DDBJ databases">
        <authorList>
            <person name="Varghese N."/>
            <person name="Submissions S."/>
        </authorList>
    </citation>
    <scope>NUCLEOTIDE SEQUENCE [LARGE SCALE GENOMIC DNA]</scope>
    <source>
        <strain evidence="4">DSM 527</strain>
    </source>
</reference>
<dbReference type="STRING" id="104663.SAMN04488121_111108"/>
<dbReference type="InterPro" id="IPR000601">
    <property type="entry name" value="PKD_dom"/>
</dbReference>
<dbReference type="InterPro" id="IPR013783">
    <property type="entry name" value="Ig-like_fold"/>
</dbReference>
<dbReference type="EMBL" id="FNBN01000011">
    <property type="protein sequence ID" value="SDH34885.1"/>
    <property type="molecule type" value="Genomic_DNA"/>
</dbReference>
<sequence length="127" mass="13879">MKRSLLLILMVFASVSMYANINVQPIVPSVAPKAVPTPEFTYRVTTLWGTNPLIQYATIWLTTPVPADLPQVSNVDWDFGDGSAPALSARPLVNHVYQPGTYTVTVTVTYVTGEVFVVTKEIVISLP</sequence>
<dbReference type="OrthoDB" id="9838108at2"/>
<accession>A0A1G8BNT1</accession>